<dbReference type="SUPFAM" id="SSF57850">
    <property type="entry name" value="RING/U-box"/>
    <property type="match status" value="1"/>
</dbReference>
<dbReference type="Pfam" id="PF16678">
    <property type="entry name" value="UBA_HOIP"/>
    <property type="match status" value="1"/>
</dbReference>
<reference evidence="9" key="2">
    <citation type="submission" date="2025-09" db="UniProtKB">
        <authorList>
            <consortium name="Ensembl"/>
        </authorList>
    </citation>
    <scope>IDENTIFICATION</scope>
</reference>
<dbReference type="GO" id="GO:0071797">
    <property type="term" value="C:LUBAC complex"/>
    <property type="evidence" value="ECO:0007669"/>
    <property type="project" value="InterPro"/>
</dbReference>
<dbReference type="PANTHER" id="PTHR16004">
    <property type="entry name" value="RING FINGER PROTEIN 31-RELATED"/>
    <property type="match status" value="1"/>
</dbReference>
<dbReference type="Proteomes" id="UP000261380">
    <property type="component" value="Unplaced"/>
</dbReference>
<dbReference type="SMART" id="SM00547">
    <property type="entry name" value="ZnF_RBZ"/>
    <property type="match status" value="2"/>
</dbReference>
<accession>A0A3B5MHF6</accession>
<keyword evidence="3" id="KW-0862">Zinc</keyword>
<dbReference type="Pfam" id="PF18091">
    <property type="entry name" value="E3_UbLigase_RBR"/>
    <property type="match status" value="1"/>
</dbReference>
<dbReference type="PANTHER" id="PTHR16004:SF5">
    <property type="entry name" value="E3 UBIQUITIN-PROTEIN LIGASE RNF31"/>
    <property type="match status" value="1"/>
</dbReference>
<dbReference type="PROSITE" id="PS01358">
    <property type="entry name" value="ZF_RANBP2_1"/>
    <property type="match status" value="2"/>
</dbReference>
<dbReference type="InterPro" id="IPR036443">
    <property type="entry name" value="Znf_RanBP2_sf"/>
</dbReference>
<dbReference type="InterPro" id="IPR057426">
    <property type="entry name" value="RNF31_UBA_3"/>
</dbReference>
<dbReference type="SUPFAM" id="SSF46934">
    <property type="entry name" value="UBA-like"/>
    <property type="match status" value="1"/>
</dbReference>
<dbReference type="GO" id="GO:1990450">
    <property type="term" value="F:linear polyubiquitin binding"/>
    <property type="evidence" value="ECO:0007669"/>
    <property type="project" value="TreeGrafter"/>
</dbReference>
<evidence type="ECO:0000313" key="9">
    <source>
        <dbReference type="Ensembl" id="ENSXCOP00000020551.1"/>
    </source>
</evidence>
<name>A0A3B5MHF6_9TELE</name>
<evidence type="ECO:0000259" key="6">
    <source>
        <dbReference type="PROSITE" id="PS50030"/>
    </source>
</evidence>
<dbReference type="InterPro" id="IPR013083">
    <property type="entry name" value="Znf_RING/FYVE/PHD"/>
</dbReference>
<dbReference type="InterPro" id="IPR047541">
    <property type="entry name" value="RNF31_RBR_mRING-HC-like"/>
</dbReference>
<dbReference type="InterPro" id="IPR041031">
    <property type="entry name" value="RNF31_C"/>
</dbReference>
<evidence type="ECO:0000259" key="7">
    <source>
        <dbReference type="PROSITE" id="PS50089"/>
    </source>
</evidence>
<dbReference type="GO" id="GO:0061630">
    <property type="term" value="F:ubiquitin protein ligase activity"/>
    <property type="evidence" value="ECO:0007669"/>
    <property type="project" value="TreeGrafter"/>
</dbReference>
<evidence type="ECO:0000259" key="8">
    <source>
        <dbReference type="PROSITE" id="PS50199"/>
    </source>
</evidence>
<dbReference type="Pfam" id="PF25163">
    <property type="entry name" value="UBA_RNF31"/>
    <property type="match status" value="1"/>
</dbReference>
<protein>
    <recommendedName>
        <fullName evidence="11">RBR-type E3 ubiquitin transferase</fullName>
    </recommendedName>
</protein>
<dbReference type="SUPFAM" id="SSF90209">
    <property type="entry name" value="Ran binding protein zinc finger-like"/>
    <property type="match status" value="2"/>
</dbReference>
<dbReference type="InterPro" id="IPR001876">
    <property type="entry name" value="Znf_RanBP2"/>
</dbReference>
<evidence type="ECO:0000256" key="3">
    <source>
        <dbReference type="ARBA" id="ARBA00022833"/>
    </source>
</evidence>
<dbReference type="InterPro" id="IPR009060">
    <property type="entry name" value="UBA-like_sf"/>
</dbReference>
<feature type="domain" description="UBA" evidence="6">
    <location>
        <begin position="294"/>
        <end position="335"/>
    </location>
</feature>
<dbReference type="AlphaFoldDB" id="A0A3B5MHF6"/>
<dbReference type="Ensembl" id="ENSXCOT00000020801.1">
    <property type="protein sequence ID" value="ENSXCOP00000020551.1"/>
    <property type="gene ID" value="ENSXCOG00000015357.1"/>
</dbReference>
<evidence type="ECO:0008006" key="11">
    <source>
        <dbReference type="Google" id="ProtNLM"/>
    </source>
</evidence>
<reference evidence="9" key="1">
    <citation type="submission" date="2025-08" db="UniProtKB">
        <authorList>
            <consortium name="Ensembl"/>
        </authorList>
    </citation>
    <scope>IDENTIFICATION</scope>
</reference>
<feature type="region of interest" description="Disordered" evidence="5">
    <location>
        <begin position="173"/>
        <end position="195"/>
    </location>
</feature>
<dbReference type="Gene3D" id="6.10.140.1100">
    <property type="match status" value="1"/>
</dbReference>
<dbReference type="InterPro" id="IPR032065">
    <property type="entry name" value="RNF31-UBA"/>
</dbReference>
<dbReference type="PROSITE" id="PS50199">
    <property type="entry name" value="ZF_RANBP2_2"/>
    <property type="match status" value="1"/>
</dbReference>
<evidence type="ECO:0000256" key="5">
    <source>
        <dbReference type="SAM" id="MobiDB-lite"/>
    </source>
</evidence>
<feature type="domain" description="RING-type" evidence="7">
    <location>
        <begin position="419"/>
        <end position="468"/>
    </location>
</feature>
<organism evidence="9 10">
    <name type="scientific">Xiphophorus couchianus</name>
    <name type="common">Monterrey platyfish</name>
    <dbReference type="NCBI Taxonomy" id="32473"/>
    <lineage>
        <taxon>Eukaryota</taxon>
        <taxon>Metazoa</taxon>
        <taxon>Chordata</taxon>
        <taxon>Craniata</taxon>
        <taxon>Vertebrata</taxon>
        <taxon>Euteleostomi</taxon>
        <taxon>Actinopterygii</taxon>
        <taxon>Neopterygii</taxon>
        <taxon>Teleostei</taxon>
        <taxon>Neoteleostei</taxon>
        <taxon>Acanthomorphata</taxon>
        <taxon>Ovalentaria</taxon>
        <taxon>Atherinomorphae</taxon>
        <taxon>Cyprinodontiformes</taxon>
        <taxon>Poeciliidae</taxon>
        <taxon>Poeciliinae</taxon>
        <taxon>Xiphophorus</taxon>
    </lineage>
</organism>
<dbReference type="CDD" id="cd16631">
    <property type="entry name" value="mRING-HC-C4C4_RBR_HOIP"/>
    <property type="match status" value="1"/>
</dbReference>
<dbReference type="InterPro" id="IPR001841">
    <property type="entry name" value="Znf_RING"/>
</dbReference>
<keyword evidence="10" id="KW-1185">Reference proteome</keyword>
<feature type="compositionally biased region" description="Basic and acidic residues" evidence="5">
    <location>
        <begin position="59"/>
        <end position="71"/>
    </location>
</feature>
<evidence type="ECO:0000256" key="1">
    <source>
        <dbReference type="ARBA" id="ARBA00022723"/>
    </source>
</evidence>
<dbReference type="PROSITE" id="PS50089">
    <property type="entry name" value="ZF_RING_2"/>
    <property type="match status" value="1"/>
</dbReference>
<keyword evidence="1" id="KW-0479">Metal-binding</keyword>
<keyword evidence="2 4" id="KW-0863">Zinc-finger</keyword>
<dbReference type="GeneTree" id="ENSGT00530000064112"/>
<dbReference type="GO" id="GO:0097039">
    <property type="term" value="P:protein linear polyubiquitination"/>
    <property type="evidence" value="ECO:0007669"/>
    <property type="project" value="TreeGrafter"/>
</dbReference>
<dbReference type="GO" id="GO:0036435">
    <property type="term" value="F:K48-linked polyubiquitin modification-dependent protein binding"/>
    <property type="evidence" value="ECO:0007669"/>
    <property type="project" value="TreeGrafter"/>
</dbReference>
<dbReference type="Gene3D" id="3.30.40.10">
    <property type="entry name" value="Zinc/RING finger domain, C3HC4 (zinc finger)"/>
    <property type="match status" value="1"/>
</dbReference>
<sequence length="661" mass="74626">MRNPTTLFCCLNLQGVHPHPECFKDIIPGLTLQVRRKTQPSQLDFRKHPKCSAFPLQKEQTDDSRRDDGQGEKPQAPPLLVKPTPLPRQTQVPKPPWQCKSCTVVNQGSSILCEVCERPRLATRPPVPPAPESGSKVSADDVIFLCLKWTCQFCTFVNSKPLAVCEMCSLPSKDQPPSFTKEQPDLGTKPQPRPRVNLDLKRQKTMREDGLVLIHQIREAEKRGVSPEEVYAALSMCGGSSINPCDWLTSELPHLLDEICAMNAAPGGVKLSRAEAKLAWLAAGGNKDKAVRQLLRDRQMRELHSLGFQDMSQCEEALRQSGGDIKGALSLLQRPLMEPFHQRIWLDQPEPPINPKHPDKQVRRLRLLALYDLPSWGRCELALSLLQEPDVNYSLEDVVQAVKESQDREFIRRLLNTECPVCLSIFPRSKMQSLTSCQCSVCHECFRQHFTIAVRDKHIRDMVCPACSEPDINDPEQLDSYFSTLDIQVNWEREENLFIINLCLNAASGPSVPSRCFLCWCLFLLQMECKIPQCKFPGLHAHHPRDCLFYLRDWDADRLQALLQVTDSCGVMEQKDEGGQPADSPCGLQTQPGQAGLCMKHYREYLVSLINDHSLDPAVLYEAQELVVACQRYLGDLKQGDGEDDNKLMEVPLGEKVPRSK</sequence>
<dbReference type="PROSITE" id="PS50030">
    <property type="entry name" value="UBA"/>
    <property type="match status" value="1"/>
</dbReference>
<feature type="domain" description="RanBP2-type" evidence="8">
    <location>
        <begin position="93"/>
        <end position="122"/>
    </location>
</feature>
<dbReference type="Gene3D" id="2.30.30.380">
    <property type="entry name" value="Zn-finger domain of Sec23/24"/>
    <property type="match status" value="2"/>
</dbReference>
<dbReference type="GO" id="GO:0008270">
    <property type="term" value="F:zinc ion binding"/>
    <property type="evidence" value="ECO:0007669"/>
    <property type="project" value="UniProtKB-KW"/>
</dbReference>
<proteinExistence type="predicted"/>
<feature type="region of interest" description="Disordered" evidence="5">
    <location>
        <begin position="54"/>
        <end position="92"/>
    </location>
</feature>
<dbReference type="Gene3D" id="1.10.8.10">
    <property type="entry name" value="DNA helicase RuvA subunit, C-terminal domain"/>
    <property type="match status" value="1"/>
</dbReference>
<dbReference type="GO" id="GO:0070530">
    <property type="term" value="F:K63-linked polyubiquitin modification-dependent protein binding"/>
    <property type="evidence" value="ECO:0007669"/>
    <property type="project" value="TreeGrafter"/>
</dbReference>
<dbReference type="InterPro" id="IPR026254">
    <property type="entry name" value="RNF31-like"/>
</dbReference>
<evidence type="ECO:0000256" key="4">
    <source>
        <dbReference type="PROSITE-ProRule" id="PRU00322"/>
    </source>
</evidence>
<evidence type="ECO:0000256" key="2">
    <source>
        <dbReference type="ARBA" id="ARBA00022771"/>
    </source>
</evidence>
<evidence type="ECO:0000313" key="10">
    <source>
        <dbReference type="Proteomes" id="UP000261380"/>
    </source>
</evidence>
<dbReference type="InterPro" id="IPR015940">
    <property type="entry name" value="UBA"/>
</dbReference>